<dbReference type="EMBL" id="BT143751">
    <property type="protein sequence ID" value="AFK43545.1"/>
    <property type="molecule type" value="mRNA"/>
</dbReference>
<protein>
    <submittedName>
        <fullName evidence="2">Uncharacterized protein</fullName>
    </submittedName>
</protein>
<organism evidence="2">
    <name type="scientific">Lotus japonicus</name>
    <name type="common">Lotus corniculatus var. japonicus</name>
    <dbReference type="NCBI Taxonomy" id="34305"/>
    <lineage>
        <taxon>Eukaryota</taxon>
        <taxon>Viridiplantae</taxon>
        <taxon>Streptophyta</taxon>
        <taxon>Embryophyta</taxon>
        <taxon>Tracheophyta</taxon>
        <taxon>Spermatophyta</taxon>
        <taxon>Magnoliopsida</taxon>
        <taxon>eudicotyledons</taxon>
        <taxon>Gunneridae</taxon>
        <taxon>Pentapetalae</taxon>
        <taxon>rosids</taxon>
        <taxon>fabids</taxon>
        <taxon>Fabales</taxon>
        <taxon>Fabaceae</taxon>
        <taxon>Papilionoideae</taxon>
        <taxon>50 kb inversion clade</taxon>
        <taxon>NPAAA clade</taxon>
        <taxon>Hologalegina</taxon>
        <taxon>robinioid clade</taxon>
        <taxon>Loteae</taxon>
        <taxon>Lotus</taxon>
    </lineage>
</organism>
<dbReference type="AlphaFoldDB" id="I3STF3"/>
<feature type="transmembrane region" description="Helical" evidence="1">
    <location>
        <begin position="33"/>
        <end position="60"/>
    </location>
</feature>
<reference evidence="2" key="1">
    <citation type="submission" date="2012-05" db="EMBL/GenBank/DDBJ databases">
        <authorList>
            <person name="Krishnakumar V."/>
            <person name="Cheung F."/>
            <person name="Xiao Y."/>
            <person name="Chan A."/>
            <person name="Moskal W.A."/>
            <person name="Town C.D."/>
        </authorList>
    </citation>
    <scope>NUCLEOTIDE SEQUENCE</scope>
</reference>
<name>I3STF3_LOTJA</name>
<proteinExistence type="evidence at transcript level"/>
<evidence type="ECO:0000256" key="1">
    <source>
        <dbReference type="SAM" id="Phobius"/>
    </source>
</evidence>
<keyword evidence="1" id="KW-0812">Transmembrane</keyword>
<keyword evidence="1" id="KW-1133">Transmembrane helix</keyword>
<evidence type="ECO:0000313" key="2">
    <source>
        <dbReference type="EMBL" id="AFK43545.1"/>
    </source>
</evidence>
<accession>I3STF3</accession>
<keyword evidence="1" id="KW-0472">Membrane</keyword>
<sequence length="100" mass="11308">MSLYIGREASKLWKRICSETTTELNLLAENWKYLLAGLIGQYIHGLAARGFIIFIGRVLFCKMLDSSFFRSLGKTKLTSVKHCSPLSLCPLPCGRFILSY</sequence>